<protein>
    <submittedName>
        <fullName evidence="1">Uncharacterized protein</fullName>
    </submittedName>
</protein>
<accession>A0A0L7M9G6</accession>
<reference evidence="2" key="2">
    <citation type="submission" date="2006-09" db="EMBL/GenBank/DDBJ databases">
        <title>The genome sequence of Plasmodium falciparum Dd2.</title>
        <authorList>
            <consortium name="The Broad Institute Genome Sequencing Platform"/>
            <person name="Birren B."/>
            <person name="Lander E."/>
            <person name="Galagan J."/>
            <person name="Nusbaum C."/>
            <person name="Devon K."/>
            <person name="Henn M."/>
            <person name="Jaffe D."/>
            <person name="Butler J."/>
            <person name="Alvarez P."/>
            <person name="Gnerre S."/>
            <person name="Grabherr M."/>
            <person name="Kleber M."/>
            <person name="Mauceli E."/>
            <person name="Brockman W."/>
            <person name="MacCallum I.A."/>
            <person name="Rounsley S."/>
            <person name="Young S."/>
            <person name="LaButti K."/>
            <person name="Pushparaj V."/>
            <person name="DeCaprio D."/>
            <person name="Crawford M."/>
            <person name="Koehrsen M."/>
            <person name="Engels R."/>
            <person name="Montgomery P."/>
            <person name="Pearson M."/>
            <person name="Howarth C."/>
            <person name="Larson L."/>
            <person name="Luoma S."/>
            <person name="White J."/>
            <person name="Kodira C."/>
            <person name="Zeng Q."/>
            <person name="O'Leary S."/>
            <person name="Yandava C."/>
            <person name="Alvarado L."/>
            <person name="Wirth D."/>
            <person name="Volkman S."/>
            <person name="Hartl D."/>
        </authorList>
    </citation>
    <scope>NUCLEOTIDE SEQUENCE [LARGE SCALE GENOMIC DNA]</scope>
</reference>
<evidence type="ECO:0000313" key="1">
    <source>
        <dbReference type="EMBL" id="KOB89509.1"/>
    </source>
</evidence>
<dbReference type="Proteomes" id="UP000054282">
    <property type="component" value="Unassembled WGS sequence"/>
</dbReference>
<dbReference type="AlphaFoldDB" id="A0A0L7M9G6"/>
<name>A0A0L7M9G6_PLAF4</name>
<gene>
    <name evidence="1" type="ORF">PFDG_05058</name>
</gene>
<sequence length="57" mass="6933">MIQILPYPKGQKFTRRRTNKGFQEYPILKEIIYQSMKNINKERMIQTKSIKLEISFL</sequence>
<proteinExistence type="predicted"/>
<evidence type="ECO:0000313" key="2">
    <source>
        <dbReference type="Proteomes" id="UP000054282"/>
    </source>
</evidence>
<dbReference type="EMBL" id="GG702574">
    <property type="protein sequence ID" value="KOB89509.1"/>
    <property type="molecule type" value="Genomic_DNA"/>
</dbReference>
<organism evidence="1 2">
    <name type="scientific">Plasmodium falciparum (isolate Dd2)</name>
    <dbReference type="NCBI Taxonomy" id="57267"/>
    <lineage>
        <taxon>Eukaryota</taxon>
        <taxon>Sar</taxon>
        <taxon>Alveolata</taxon>
        <taxon>Apicomplexa</taxon>
        <taxon>Aconoidasida</taxon>
        <taxon>Haemosporida</taxon>
        <taxon>Plasmodiidae</taxon>
        <taxon>Plasmodium</taxon>
        <taxon>Plasmodium (Laverania)</taxon>
    </lineage>
</organism>
<dbReference type="KEGG" id="pfd:PFDG_05058"/>
<reference evidence="2" key="1">
    <citation type="submission" date="2006-09" db="EMBL/GenBank/DDBJ databases">
        <title>Annotation of Plasmodium falciparum Dd2.</title>
        <authorList>
            <consortium name="The Broad Institute Genome Sequencing Platform"/>
            <person name="Volkman S.K."/>
            <person name="Neafsey D.E."/>
            <person name="Dash A.P."/>
            <person name="Chitnis C.E."/>
            <person name="Hartl D.L."/>
            <person name="Young S.K."/>
            <person name="Zeng Q."/>
            <person name="Koehrsen M."/>
            <person name="Alvarado L."/>
            <person name="Berlin A."/>
            <person name="Borenstein D."/>
            <person name="Chapman S.B."/>
            <person name="Chen Z."/>
            <person name="Engels R."/>
            <person name="Freedman E."/>
            <person name="Gellesch M."/>
            <person name="Goldberg J."/>
            <person name="Griggs A."/>
            <person name="Gujja S."/>
            <person name="Heilman E.R."/>
            <person name="Heiman D.I."/>
            <person name="Howarth C."/>
            <person name="Jen D."/>
            <person name="Larson L."/>
            <person name="Mehta T."/>
            <person name="Neiman D."/>
            <person name="Park D."/>
            <person name="Pearson M."/>
            <person name="Roberts A."/>
            <person name="Saif S."/>
            <person name="Shea T."/>
            <person name="Shenoy N."/>
            <person name="Sisk P."/>
            <person name="Stolte C."/>
            <person name="Sykes S."/>
            <person name="Walk T."/>
            <person name="White J."/>
            <person name="Yandava C."/>
            <person name="Haas B."/>
            <person name="Henn M.R."/>
            <person name="Nusbaum C."/>
            <person name="Birren B."/>
        </authorList>
    </citation>
    <scope>NUCLEOTIDE SEQUENCE [LARGE SCALE GENOMIC DNA]</scope>
</reference>